<dbReference type="InterPro" id="IPR034660">
    <property type="entry name" value="DinB/YfiT-like"/>
</dbReference>
<dbReference type="EMBL" id="QSWH01000006">
    <property type="protein sequence ID" value="RRR21769.1"/>
    <property type="molecule type" value="Genomic_DNA"/>
</dbReference>
<dbReference type="Proteomes" id="UP000282185">
    <property type="component" value="Unassembled WGS sequence"/>
</dbReference>
<dbReference type="InterPro" id="IPR017517">
    <property type="entry name" value="Maleyloyr_isom"/>
</dbReference>
<dbReference type="KEGG" id="bsau:DWV08_05275"/>
<dbReference type="Proteomes" id="UP000254236">
    <property type="component" value="Chromosome"/>
</dbReference>
<dbReference type="InterPro" id="IPR017519">
    <property type="entry name" value="CHP03085"/>
</dbReference>
<proteinExistence type="predicted"/>
<organism evidence="2 4">
    <name type="scientific">Brachybacterium saurashtrense</name>
    <dbReference type="NCBI Taxonomy" id="556288"/>
    <lineage>
        <taxon>Bacteria</taxon>
        <taxon>Bacillati</taxon>
        <taxon>Actinomycetota</taxon>
        <taxon>Actinomycetes</taxon>
        <taxon>Micrococcales</taxon>
        <taxon>Dermabacteraceae</taxon>
        <taxon>Brachybacterium</taxon>
    </lineage>
</organism>
<dbReference type="OrthoDB" id="3268903at2"/>
<dbReference type="NCBIfam" id="TIGR03085">
    <property type="entry name" value="TIGR03085 family metal-binding protein"/>
    <property type="match status" value="1"/>
</dbReference>
<reference evidence="1 3" key="1">
    <citation type="submission" date="2018-07" db="EMBL/GenBank/DDBJ databases">
        <title>Brachybacterium saurashtrense DSM 23186 genome sequence.</title>
        <authorList>
            <person name="Guo L."/>
        </authorList>
    </citation>
    <scope>NUCLEOTIDE SEQUENCE [LARGE SCALE GENOMIC DNA]</scope>
    <source>
        <strain evidence="1 3">DSM 23186</strain>
    </source>
</reference>
<keyword evidence="3" id="KW-1185">Reference proteome</keyword>
<dbReference type="NCBIfam" id="TIGR03083">
    <property type="entry name" value="maleylpyruvate isomerase family mycothiol-dependent enzyme"/>
    <property type="match status" value="1"/>
</dbReference>
<name>A0A345YMD3_9MICO</name>
<protein>
    <submittedName>
        <fullName evidence="2">TIGR03085 family protein</fullName>
    </submittedName>
</protein>
<dbReference type="RefSeq" id="WP_115412837.1">
    <property type="nucleotide sequence ID" value="NZ_CP031356.1"/>
</dbReference>
<reference evidence="2 4" key="2">
    <citation type="submission" date="2018-08" db="EMBL/GenBank/DDBJ databases">
        <title>Brachybacterium saurashtrense DSM 23186.</title>
        <authorList>
            <person name="Li Y."/>
        </authorList>
    </citation>
    <scope>NUCLEOTIDE SEQUENCE [LARGE SCALE GENOMIC DNA]</scope>
    <source>
        <strain evidence="2 4">DSM 23186</strain>
    </source>
</reference>
<evidence type="ECO:0000313" key="4">
    <source>
        <dbReference type="Proteomes" id="UP000282185"/>
    </source>
</evidence>
<sequence>MHPEREDFADTLLALGEEAPTILPGWNAAALLEHLLVREGAPHLRLAPRLPGPVGRRAERSLDRLRALSWPDRVARFRQGPGALSPVGRLDALSGQGEMLIHHEDLRRAQPGWEPRRLSPDVAADAWRAVGLLAPLVMRVRADVLLVSPLGGHRVRSRGAHGSVRVHGEVMELLLWVSGRERVARVRVHGDDAALRAVAEGRRGM</sequence>
<dbReference type="AlphaFoldDB" id="A0A345YMD3"/>
<accession>A0A345YMD3</accession>
<gene>
    <name evidence="1" type="ORF">DWV08_05275</name>
    <name evidence="2" type="ORF">DXU92_13850</name>
</gene>
<evidence type="ECO:0000313" key="1">
    <source>
        <dbReference type="EMBL" id="AXK45085.1"/>
    </source>
</evidence>
<dbReference type="EMBL" id="CP031356">
    <property type="protein sequence ID" value="AXK45085.1"/>
    <property type="molecule type" value="Genomic_DNA"/>
</dbReference>
<evidence type="ECO:0000313" key="3">
    <source>
        <dbReference type="Proteomes" id="UP000254236"/>
    </source>
</evidence>
<evidence type="ECO:0000313" key="2">
    <source>
        <dbReference type="EMBL" id="RRR21769.1"/>
    </source>
</evidence>
<dbReference type="SUPFAM" id="SSF109854">
    <property type="entry name" value="DinB/YfiT-like putative metalloenzymes"/>
    <property type="match status" value="1"/>
</dbReference>